<dbReference type="PROSITE" id="PS50110">
    <property type="entry name" value="RESPONSE_REGULATORY"/>
    <property type="match status" value="1"/>
</dbReference>
<gene>
    <name evidence="3" type="ORF">FK004_14245</name>
</gene>
<feature type="modified residue" description="4-aspartylphosphate" evidence="1">
    <location>
        <position position="54"/>
    </location>
</feature>
<name>A0A2S1LRF9_9FLAO</name>
<keyword evidence="4" id="KW-1185">Reference proteome</keyword>
<dbReference type="Proteomes" id="UP000244677">
    <property type="component" value="Chromosome"/>
</dbReference>
<keyword evidence="1" id="KW-0597">Phosphoprotein</keyword>
<evidence type="ECO:0000313" key="4">
    <source>
        <dbReference type="Proteomes" id="UP000244677"/>
    </source>
</evidence>
<proteinExistence type="predicted"/>
<dbReference type="GO" id="GO:0000160">
    <property type="term" value="P:phosphorelay signal transduction system"/>
    <property type="evidence" value="ECO:0007669"/>
    <property type="project" value="InterPro"/>
</dbReference>
<dbReference type="EMBL" id="CP020919">
    <property type="protein sequence ID" value="AWG26309.1"/>
    <property type="molecule type" value="Genomic_DNA"/>
</dbReference>
<dbReference type="OrthoDB" id="7631574at2"/>
<evidence type="ECO:0000256" key="1">
    <source>
        <dbReference type="PROSITE-ProRule" id="PRU00169"/>
    </source>
</evidence>
<organism evidence="3 4">
    <name type="scientific">Flavobacterium kingsejongi</name>
    <dbReference type="NCBI Taxonomy" id="1678728"/>
    <lineage>
        <taxon>Bacteria</taxon>
        <taxon>Pseudomonadati</taxon>
        <taxon>Bacteroidota</taxon>
        <taxon>Flavobacteriia</taxon>
        <taxon>Flavobacteriales</taxon>
        <taxon>Flavobacteriaceae</taxon>
        <taxon>Flavobacterium</taxon>
    </lineage>
</organism>
<dbReference type="RefSeq" id="WP_108737837.1">
    <property type="nucleotide sequence ID" value="NZ_CP020919.1"/>
</dbReference>
<evidence type="ECO:0000259" key="2">
    <source>
        <dbReference type="PROSITE" id="PS50110"/>
    </source>
</evidence>
<protein>
    <recommendedName>
        <fullName evidence="2">Response regulatory domain-containing protein</fullName>
    </recommendedName>
</protein>
<dbReference type="AlphaFoldDB" id="A0A2S1LRF9"/>
<dbReference type="KEGG" id="fki:FK004_14245"/>
<reference evidence="3 4" key="1">
    <citation type="submission" date="2017-04" db="EMBL/GenBank/DDBJ databases">
        <title>Complete genome sequence of Flavobacterium kingsejong AJ004.</title>
        <authorList>
            <person name="Lee P.C."/>
        </authorList>
    </citation>
    <scope>NUCLEOTIDE SEQUENCE [LARGE SCALE GENOMIC DNA]</scope>
    <source>
        <strain evidence="3 4">AJ004</strain>
    </source>
</reference>
<dbReference type="SUPFAM" id="SSF52172">
    <property type="entry name" value="CheY-like"/>
    <property type="match status" value="1"/>
</dbReference>
<dbReference type="Gene3D" id="3.40.50.2300">
    <property type="match status" value="1"/>
</dbReference>
<dbReference type="InterPro" id="IPR001789">
    <property type="entry name" value="Sig_transdc_resp-reg_receiver"/>
</dbReference>
<feature type="domain" description="Response regulatory" evidence="2">
    <location>
        <begin position="1"/>
        <end position="126"/>
    </location>
</feature>
<sequence>MKVAIFENEYDSVKIAFETANLIYFNNIITFKIFPSSQSAEGVALNKFDVIFIDIDLSSKSVNDGYSLIEYLVETYNLIHKKIVILTGNNKIREALTNRNIDASLFNLIIKPTNFILIGDVIKKITGLPATT</sequence>
<dbReference type="InterPro" id="IPR011006">
    <property type="entry name" value="CheY-like_superfamily"/>
</dbReference>
<evidence type="ECO:0000313" key="3">
    <source>
        <dbReference type="EMBL" id="AWG26309.1"/>
    </source>
</evidence>
<accession>A0A2S1LRF9</accession>